<sequence>LAVVAATNAASAVDDLMLTIKISEGYPLNMVQPWNRPIPLGSINKIIFKKNQLALSPEAIEVTADESGVTVK</sequence>
<dbReference type="Proteomes" id="UP001432027">
    <property type="component" value="Unassembled WGS sequence"/>
</dbReference>
<feature type="non-terminal residue" evidence="1">
    <location>
        <position position="72"/>
    </location>
</feature>
<keyword evidence="2" id="KW-1185">Reference proteome</keyword>
<proteinExistence type="predicted"/>
<comment type="caution">
    <text evidence="1">The sequence shown here is derived from an EMBL/GenBank/DDBJ whole genome shotgun (WGS) entry which is preliminary data.</text>
</comment>
<organism evidence="1 2">
    <name type="scientific">Pristionchus entomophagus</name>
    <dbReference type="NCBI Taxonomy" id="358040"/>
    <lineage>
        <taxon>Eukaryota</taxon>
        <taxon>Metazoa</taxon>
        <taxon>Ecdysozoa</taxon>
        <taxon>Nematoda</taxon>
        <taxon>Chromadorea</taxon>
        <taxon>Rhabditida</taxon>
        <taxon>Rhabditina</taxon>
        <taxon>Diplogasteromorpha</taxon>
        <taxon>Diplogasteroidea</taxon>
        <taxon>Neodiplogasteridae</taxon>
        <taxon>Pristionchus</taxon>
    </lineage>
</organism>
<name>A0AAV5T6F2_9BILA</name>
<reference evidence="1" key="1">
    <citation type="submission" date="2023-10" db="EMBL/GenBank/DDBJ databases">
        <title>Genome assembly of Pristionchus species.</title>
        <authorList>
            <person name="Yoshida K."/>
            <person name="Sommer R.J."/>
        </authorList>
    </citation>
    <scope>NUCLEOTIDE SEQUENCE</scope>
    <source>
        <strain evidence="1">RS0144</strain>
    </source>
</reference>
<evidence type="ECO:0000313" key="2">
    <source>
        <dbReference type="Proteomes" id="UP001432027"/>
    </source>
</evidence>
<protein>
    <submittedName>
        <fullName evidence="1">Uncharacterized protein</fullName>
    </submittedName>
</protein>
<dbReference type="AlphaFoldDB" id="A0AAV5T6F2"/>
<gene>
    <name evidence="1" type="ORF">PENTCL1PPCAC_10583</name>
</gene>
<evidence type="ECO:0000313" key="1">
    <source>
        <dbReference type="EMBL" id="GMS88408.1"/>
    </source>
</evidence>
<feature type="non-terminal residue" evidence="1">
    <location>
        <position position="1"/>
    </location>
</feature>
<accession>A0AAV5T6F2</accession>
<dbReference type="EMBL" id="BTSX01000003">
    <property type="protein sequence ID" value="GMS88408.1"/>
    <property type="molecule type" value="Genomic_DNA"/>
</dbReference>